<proteinExistence type="predicted"/>
<accession>A0A0E9TIQ7</accession>
<dbReference type="EMBL" id="GBXM01055250">
    <property type="protein sequence ID" value="JAH53327.1"/>
    <property type="molecule type" value="Transcribed_RNA"/>
</dbReference>
<sequence length="33" mass="3673">MAEAILVPNSDDNTPFHKTPSTPNSGLHHPHYF</sequence>
<reference evidence="2" key="1">
    <citation type="submission" date="2014-11" db="EMBL/GenBank/DDBJ databases">
        <authorList>
            <person name="Amaro Gonzalez C."/>
        </authorList>
    </citation>
    <scope>NUCLEOTIDE SEQUENCE</scope>
</reference>
<organism evidence="2">
    <name type="scientific">Anguilla anguilla</name>
    <name type="common">European freshwater eel</name>
    <name type="synonym">Muraena anguilla</name>
    <dbReference type="NCBI Taxonomy" id="7936"/>
    <lineage>
        <taxon>Eukaryota</taxon>
        <taxon>Metazoa</taxon>
        <taxon>Chordata</taxon>
        <taxon>Craniata</taxon>
        <taxon>Vertebrata</taxon>
        <taxon>Euteleostomi</taxon>
        <taxon>Actinopterygii</taxon>
        <taxon>Neopterygii</taxon>
        <taxon>Teleostei</taxon>
        <taxon>Anguilliformes</taxon>
        <taxon>Anguillidae</taxon>
        <taxon>Anguilla</taxon>
    </lineage>
</organism>
<reference evidence="2" key="2">
    <citation type="journal article" date="2015" name="Fish Shellfish Immunol.">
        <title>Early steps in the European eel (Anguilla anguilla)-Vibrio vulnificus interaction in the gills: Role of the RtxA13 toxin.</title>
        <authorList>
            <person name="Callol A."/>
            <person name="Pajuelo D."/>
            <person name="Ebbesson L."/>
            <person name="Teles M."/>
            <person name="MacKenzie S."/>
            <person name="Amaro C."/>
        </authorList>
    </citation>
    <scope>NUCLEOTIDE SEQUENCE</scope>
</reference>
<feature type="region of interest" description="Disordered" evidence="1">
    <location>
        <begin position="1"/>
        <end position="33"/>
    </location>
</feature>
<evidence type="ECO:0000313" key="2">
    <source>
        <dbReference type="EMBL" id="JAH53327.1"/>
    </source>
</evidence>
<evidence type="ECO:0000256" key="1">
    <source>
        <dbReference type="SAM" id="MobiDB-lite"/>
    </source>
</evidence>
<protein>
    <submittedName>
        <fullName evidence="2">Uncharacterized protein</fullName>
    </submittedName>
</protein>
<name>A0A0E9TIQ7_ANGAN</name>
<dbReference type="AlphaFoldDB" id="A0A0E9TIQ7"/>